<comment type="caution">
    <text evidence="3">The sequence shown here is derived from an EMBL/GenBank/DDBJ whole genome shotgun (WGS) entry which is preliminary data.</text>
</comment>
<evidence type="ECO:0000259" key="2">
    <source>
        <dbReference type="Pfam" id="PF13406"/>
    </source>
</evidence>
<dbReference type="Pfam" id="PF13406">
    <property type="entry name" value="SLT_2"/>
    <property type="match status" value="1"/>
</dbReference>
<keyword evidence="1" id="KW-0175">Coiled coil</keyword>
<dbReference type="STRING" id="1798499.A3C95_00050"/>
<proteinExistence type="predicted"/>
<dbReference type="Gene3D" id="6.10.250.3150">
    <property type="match status" value="1"/>
</dbReference>
<evidence type="ECO:0000256" key="1">
    <source>
        <dbReference type="SAM" id="Coils"/>
    </source>
</evidence>
<dbReference type="EMBL" id="MFLM01000027">
    <property type="protein sequence ID" value="OGG67724.1"/>
    <property type="molecule type" value="Genomic_DNA"/>
</dbReference>
<gene>
    <name evidence="3" type="ORF">A3C95_00050</name>
</gene>
<dbReference type="Proteomes" id="UP000177107">
    <property type="component" value="Unassembled WGS sequence"/>
</dbReference>
<sequence length="446" mass="49046">MFRTFAGAIFLIVLFAPIVIDAQFLSPEERSRLEAEYNQLQKEIVEWQKVLDETKAKKNTLQGDVTTLNAQIKQAEAQIRQKNIAISGLSVEIRSKTEHIGKLSLRMQETMDSLASLMRRTDEMDRISLVALAIGSTDFSAFFLEADTILTLEARLEETIDELQTIRSETEQERAALAEKKDAEVDARYVVESKKQQIAKSEAGKRELLTITKNQEEGYQKVLAERQRRAEAIRNALFPLRDAEGIPFGTALDHAALASQKTGVRTALILAVLSQESDLGKNVGQCYVASLSTGEGVGKNTGRVFSNTMKVPRDTVPFERITSALGLAWATSPVSCPVGGKGYGGAMGPSQFIPSTWELFAPKLKSSLGVAQPNPWDAKHAIMATAIYLADLGAGSQTYSAERNAACRYYSGRSCDTRSPINYTYGNAVIAKAERFQEDIDFLKGV</sequence>
<evidence type="ECO:0000313" key="3">
    <source>
        <dbReference type="EMBL" id="OGG67724.1"/>
    </source>
</evidence>
<name>A0A1F6E1Z1_9BACT</name>
<feature type="domain" description="Transglycosylase SLT" evidence="2">
    <location>
        <begin position="257"/>
        <end position="393"/>
    </location>
</feature>
<evidence type="ECO:0000313" key="4">
    <source>
        <dbReference type="Proteomes" id="UP000177107"/>
    </source>
</evidence>
<feature type="coiled-coil region" evidence="1">
    <location>
        <begin position="30"/>
        <end position="92"/>
    </location>
</feature>
<feature type="coiled-coil region" evidence="1">
    <location>
        <begin position="149"/>
        <end position="180"/>
    </location>
</feature>
<dbReference type="InterPro" id="IPR023346">
    <property type="entry name" value="Lysozyme-like_dom_sf"/>
</dbReference>
<organism evidence="3 4">
    <name type="scientific">Candidatus Kaiserbacteria bacterium RIFCSPHIGHO2_02_FULL_56_30</name>
    <dbReference type="NCBI Taxonomy" id="1798499"/>
    <lineage>
        <taxon>Bacteria</taxon>
        <taxon>Candidatus Kaiseribacteriota</taxon>
    </lineage>
</organism>
<reference evidence="3 4" key="1">
    <citation type="journal article" date="2016" name="Nat. Commun.">
        <title>Thousands of microbial genomes shed light on interconnected biogeochemical processes in an aquifer system.</title>
        <authorList>
            <person name="Anantharaman K."/>
            <person name="Brown C.T."/>
            <person name="Hug L.A."/>
            <person name="Sharon I."/>
            <person name="Castelle C.J."/>
            <person name="Probst A.J."/>
            <person name="Thomas B.C."/>
            <person name="Singh A."/>
            <person name="Wilkins M.J."/>
            <person name="Karaoz U."/>
            <person name="Brodie E.L."/>
            <person name="Williams K.H."/>
            <person name="Hubbard S.S."/>
            <person name="Banfield J.F."/>
        </authorList>
    </citation>
    <scope>NUCLEOTIDE SEQUENCE [LARGE SCALE GENOMIC DNA]</scope>
</reference>
<dbReference type="AlphaFoldDB" id="A0A1F6E1Z1"/>
<protein>
    <recommendedName>
        <fullName evidence="2">Transglycosylase SLT domain-containing protein</fullName>
    </recommendedName>
</protein>
<dbReference type="SUPFAM" id="SSF53955">
    <property type="entry name" value="Lysozyme-like"/>
    <property type="match status" value="1"/>
</dbReference>
<accession>A0A1F6E1Z1</accession>
<dbReference type="InterPro" id="IPR031304">
    <property type="entry name" value="SLT_2"/>
</dbReference>
<dbReference type="Gene3D" id="1.10.530.10">
    <property type="match status" value="1"/>
</dbReference>